<dbReference type="RefSeq" id="WP_076340958.1">
    <property type="nucleotide sequence ID" value="NZ_CAMNTW010000055.1"/>
</dbReference>
<dbReference type="STRING" id="1862672.BO225_03815"/>
<dbReference type="EMBL" id="MPKA01000055">
    <property type="protein sequence ID" value="OLU47034.1"/>
    <property type="molecule type" value="Genomic_DNA"/>
</dbReference>
<accession>A0A1U7NNW0</accession>
<dbReference type="GeneID" id="78275075"/>
<dbReference type="OrthoDB" id="53505at2"/>
<dbReference type="InterPro" id="IPR000073">
    <property type="entry name" value="AB_hydrolase_1"/>
</dbReference>
<protein>
    <recommendedName>
        <fullName evidence="1">AB hydrolase-1 domain-containing protein</fullName>
    </recommendedName>
</protein>
<evidence type="ECO:0000313" key="2">
    <source>
        <dbReference type="EMBL" id="OLU47034.1"/>
    </source>
</evidence>
<reference evidence="2 3" key="1">
    <citation type="submission" date="2016-11" db="EMBL/GenBank/DDBJ databases">
        <title>Description of two novel members of the family Erysipelotrichaceae: Ileibacterium lipovorans gen. nov., sp. nov. and Dubosiella newyorkensis, gen. nov., sp. nov.</title>
        <authorList>
            <person name="Cox L.M."/>
            <person name="Sohn J."/>
            <person name="Tyrrell K.L."/>
            <person name="Citron D.M."/>
            <person name="Lawson P.A."/>
            <person name="Patel N.B."/>
            <person name="Iizumi T."/>
            <person name="Perez-Perez G.I."/>
            <person name="Goldstein E.J."/>
            <person name="Blaser M.J."/>
        </authorList>
    </citation>
    <scope>NUCLEOTIDE SEQUENCE [LARGE SCALE GENOMIC DNA]</scope>
    <source>
        <strain evidence="2 3">NYU-BL-A4</strain>
    </source>
</reference>
<name>A0A1U7NNW0_9FIRM</name>
<dbReference type="PANTHER" id="PTHR43798:SF33">
    <property type="entry name" value="HYDROLASE, PUTATIVE (AFU_ORTHOLOGUE AFUA_2G14860)-RELATED"/>
    <property type="match status" value="1"/>
</dbReference>
<gene>
    <name evidence="2" type="ORF">BO225_03815</name>
</gene>
<dbReference type="Gene3D" id="3.40.50.1820">
    <property type="entry name" value="alpha/beta hydrolase"/>
    <property type="match status" value="1"/>
</dbReference>
<dbReference type="Pfam" id="PF00561">
    <property type="entry name" value="Abhydrolase_1"/>
    <property type="match status" value="1"/>
</dbReference>
<organism evidence="2 3">
    <name type="scientific">Dubosiella newyorkensis</name>
    <dbReference type="NCBI Taxonomy" id="1862672"/>
    <lineage>
        <taxon>Bacteria</taxon>
        <taxon>Bacillati</taxon>
        <taxon>Bacillota</taxon>
        <taxon>Erysipelotrichia</taxon>
        <taxon>Erysipelotrichales</taxon>
        <taxon>Erysipelotrichaceae</taxon>
        <taxon>Dubosiella</taxon>
    </lineage>
</organism>
<dbReference type="InterPro" id="IPR029058">
    <property type="entry name" value="AB_hydrolase_fold"/>
</dbReference>
<dbReference type="AlphaFoldDB" id="A0A1U7NNW0"/>
<dbReference type="GO" id="GO:0016020">
    <property type="term" value="C:membrane"/>
    <property type="evidence" value="ECO:0007669"/>
    <property type="project" value="TreeGrafter"/>
</dbReference>
<comment type="caution">
    <text evidence="2">The sequence shown here is derived from an EMBL/GenBank/DDBJ whole genome shotgun (WGS) entry which is preliminary data.</text>
</comment>
<dbReference type="PANTHER" id="PTHR43798">
    <property type="entry name" value="MONOACYLGLYCEROL LIPASE"/>
    <property type="match status" value="1"/>
</dbReference>
<evidence type="ECO:0000313" key="3">
    <source>
        <dbReference type="Proteomes" id="UP000186705"/>
    </source>
</evidence>
<proteinExistence type="predicted"/>
<dbReference type="InterPro" id="IPR050266">
    <property type="entry name" value="AB_hydrolase_sf"/>
</dbReference>
<keyword evidence="3" id="KW-1185">Reference proteome</keyword>
<evidence type="ECO:0000259" key="1">
    <source>
        <dbReference type="Pfam" id="PF00561"/>
    </source>
</evidence>
<sequence>MYLNQEKRMMINGALQYILLLAEHKDLPLLIYVHGGPGDAALPLLLHYQKELASKYTLVLWEQRGAGKSYYEFGQYENLLLDDYVQDLHEIVQYVLKRFHQEKVYLCAHDFGTIIGFLFLQQYPQLVHTYIGISQVVNMKKAMRLRLRYAIENSKPIVANKLLKIDAAFGGANWYSDLDYLDKQIFKLKGTLYKKKNDSLLRSFYLKSNKFTLFDYQRYLKGITQSKKKLWPQIMAVDFESIVKWKVPIVLIEGKNDKLLSSALAKAYFDKLESEKTWYWFEESSHFPHWCESKRFNSILLELVSKKAS</sequence>
<dbReference type="Proteomes" id="UP000186705">
    <property type="component" value="Unassembled WGS sequence"/>
</dbReference>
<dbReference type="SUPFAM" id="SSF53474">
    <property type="entry name" value="alpha/beta-Hydrolases"/>
    <property type="match status" value="1"/>
</dbReference>
<feature type="domain" description="AB hydrolase-1" evidence="1">
    <location>
        <begin position="28"/>
        <end position="290"/>
    </location>
</feature>